<sequence>MMDKHEGAPALQGGGDRGAGTAHAQEERKSGKWSPPLTGNEHVPVKSCVVLLPLQDLMASYAWAHD</sequence>
<reference evidence="2" key="1">
    <citation type="journal article" date="2022" name="bioRxiv">
        <title>Sequencing and chromosome-scale assembly of the giantPleurodeles waltlgenome.</title>
        <authorList>
            <person name="Brown T."/>
            <person name="Elewa A."/>
            <person name="Iarovenko S."/>
            <person name="Subramanian E."/>
            <person name="Araus A.J."/>
            <person name="Petzold A."/>
            <person name="Susuki M."/>
            <person name="Suzuki K.-i.T."/>
            <person name="Hayashi T."/>
            <person name="Toyoda A."/>
            <person name="Oliveira C."/>
            <person name="Osipova E."/>
            <person name="Leigh N.D."/>
            <person name="Simon A."/>
            <person name="Yun M.H."/>
        </authorList>
    </citation>
    <scope>NUCLEOTIDE SEQUENCE</scope>
    <source>
        <strain evidence="2">20211129_DDA</strain>
        <tissue evidence="2">Liver</tissue>
    </source>
</reference>
<keyword evidence="3" id="KW-1185">Reference proteome</keyword>
<dbReference type="EMBL" id="JANPWB010000005">
    <property type="protein sequence ID" value="KAJ1184634.1"/>
    <property type="molecule type" value="Genomic_DNA"/>
</dbReference>
<dbReference type="Proteomes" id="UP001066276">
    <property type="component" value="Chromosome 3_1"/>
</dbReference>
<evidence type="ECO:0000313" key="3">
    <source>
        <dbReference type="Proteomes" id="UP001066276"/>
    </source>
</evidence>
<accession>A0AAV7U8H4</accession>
<feature type="region of interest" description="Disordered" evidence="1">
    <location>
        <begin position="1"/>
        <end position="41"/>
    </location>
</feature>
<comment type="caution">
    <text evidence="2">The sequence shown here is derived from an EMBL/GenBank/DDBJ whole genome shotgun (WGS) entry which is preliminary data.</text>
</comment>
<organism evidence="2 3">
    <name type="scientific">Pleurodeles waltl</name>
    <name type="common">Iberian ribbed newt</name>
    <dbReference type="NCBI Taxonomy" id="8319"/>
    <lineage>
        <taxon>Eukaryota</taxon>
        <taxon>Metazoa</taxon>
        <taxon>Chordata</taxon>
        <taxon>Craniata</taxon>
        <taxon>Vertebrata</taxon>
        <taxon>Euteleostomi</taxon>
        <taxon>Amphibia</taxon>
        <taxon>Batrachia</taxon>
        <taxon>Caudata</taxon>
        <taxon>Salamandroidea</taxon>
        <taxon>Salamandridae</taxon>
        <taxon>Pleurodelinae</taxon>
        <taxon>Pleurodeles</taxon>
    </lineage>
</organism>
<gene>
    <name evidence="2" type="ORF">NDU88_001437</name>
</gene>
<name>A0AAV7U8H4_PLEWA</name>
<protein>
    <submittedName>
        <fullName evidence="2">Uncharacterized protein</fullName>
    </submittedName>
</protein>
<evidence type="ECO:0000313" key="2">
    <source>
        <dbReference type="EMBL" id="KAJ1184634.1"/>
    </source>
</evidence>
<proteinExistence type="predicted"/>
<evidence type="ECO:0000256" key="1">
    <source>
        <dbReference type="SAM" id="MobiDB-lite"/>
    </source>
</evidence>
<dbReference type="AlphaFoldDB" id="A0AAV7U8H4"/>